<evidence type="ECO:0000256" key="1">
    <source>
        <dbReference type="SAM" id="MobiDB-lite"/>
    </source>
</evidence>
<dbReference type="Pfam" id="PF11899">
    <property type="entry name" value="DUF3419"/>
    <property type="match status" value="1"/>
</dbReference>
<dbReference type="SUPFAM" id="SSF46934">
    <property type="entry name" value="UBA-like"/>
    <property type="match status" value="1"/>
</dbReference>
<dbReference type="InterPro" id="IPR015940">
    <property type="entry name" value="UBA"/>
</dbReference>
<dbReference type="PROSITE" id="PS50030">
    <property type="entry name" value="UBA"/>
    <property type="match status" value="1"/>
</dbReference>
<dbReference type="Pfam" id="PF13489">
    <property type="entry name" value="Methyltransf_23"/>
    <property type="match status" value="1"/>
</dbReference>
<feature type="domain" description="UBA" evidence="3">
    <location>
        <begin position="939"/>
        <end position="989"/>
    </location>
</feature>
<evidence type="ECO:0000313" key="5">
    <source>
        <dbReference type="Proteomes" id="UP000045706"/>
    </source>
</evidence>
<name>A0A0G4KZU4_VERLO</name>
<dbReference type="InterPro" id="IPR009060">
    <property type="entry name" value="UBA-like_sf"/>
</dbReference>
<organism evidence="4 5">
    <name type="scientific">Verticillium longisporum</name>
    <name type="common">Verticillium dahliae var. longisporum</name>
    <dbReference type="NCBI Taxonomy" id="100787"/>
    <lineage>
        <taxon>Eukaryota</taxon>
        <taxon>Fungi</taxon>
        <taxon>Dikarya</taxon>
        <taxon>Ascomycota</taxon>
        <taxon>Pezizomycotina</taxon>
        <taxon>Sordariomycetes</taxon>
        <taxon>Hypocreomycetidae</taxon>
        <taxon>Glomerellales</taxon>
        <taxon>Plectosphaerellaceae</taxon>
        <taxon>Verticillium</taxon>
    </lineage>
</organism>
<gene>
    <name evidence="4" type="ORF">BN1723_002112</name>
</gene>
<dbReference type="PANTHER" id="PTHR47473:SF1">
    <property type="entry name" value="METHYLTRANSFERASE DOMAIN-CONTAINING PROTEIN"/>
    <property type="match status" value="1"/>
</dbReference>
<dbReference type="InterPro" id="IPR029063">
    <property type="entry name" value="SAM-dependent_MTases_sf"/>
</dbReference>
<feature type="compositionally biased region" description="Basic and acidic residues" evidence="1">
    <location>
        <begin position="1702"/>
        <end position="1720"/>
    </location>
</feature>
<feature type="compositionally biased region" description="Basic and acidic residues" evidence="1">
    <location>
        <begin position="1920"/>
        <end position="1931"/>
    </location>
</feature>
<feature type="compositionally biased region" description="Gly residues" evidence="1">
    <location>
        <begin position="1481"/>
        <end position="1496"/>
    </location>
</feature>
<evidence type="ECO:0000259" key="3">
    <source>
        <dbReference type="PROSITE" id="PS50030"/>
    </source>
</evidence>
<dbReference type="Gene3D" id="3.40.50.150">
    <property type="entry name" value="Vaccinia Virus protein VP39"/>
    <property type="match status" value="1"/>
</dbReference>
<proteinExistence type="predicted"/>
<sequence length="2131" mass="236402">MYLQSAPNRHRRQTIRAGHASVYIAHASHVPPFFVSLFLFLSYDLSSSISTDQQVWFCFNAPFSYSLQCESTMASLGGNNKLALDASLQTILAGVAFAVFGSVCISKVFSKSSSGRDQPPSVLKSFLLFFYSCFIKPHNGDKKGTQQDALESFYKKQAGAYDATRKLLLQGREDMLALSAAQLQAKAQAEAQVKRRGNTKRIWVDVGGGTGWNIEAMSAYVNVPEFFSSVYLVDFSPSLCDVARKRFQRLGWDNVKVICEDARKFRLEDHEDGIPINATPLRSPILSYFSQKRPEHGGADLVTMSYSLSMIPDYHSVIDSLTSLLSPNGVLGVVDFYVQSHVDFSFRNFTGGLVNRHVSWLSRTFWRAWFDIDRVGLEAARRDYLEYKLGTILNINARNKTLGRIPYYVWVGCHKKPFSSSALPHEIIEKIDALATESPLLYPVDQRNALTRAIEKSAPEIRSKAFMAAIQNLSANLPLPSFFYQNHHWRIYYDDQLQKHKQFNDEYIYAFTWEDTRVDERLLKLDADDVVLAITSAGDNILSYAMQSPARIHAVDLNPTQNHLLELKVASYCALPYEDFWRLFGDGKHPDFRTLLMTKLSPHLSSRAFQYWLQNIHVFTNKRGYGLYDTGGSRHAIRVFRWITRIFGVRRAVAEFLDTKTLNEQREVWRTKIRPALLSKLLCNLVVSQESFLWSALGVPKNQLAMIEADHAVSDAVKGPSPKAKDSRSHAIWHYMLDTLDPVAEQTHIAVDNPYYHVCMTANFTQRCHPDYLSEKAHARLSRPGALDGLRIHTDELDEVISRITPGTLTVAVVMDSMDWFDPGAAAAAQQITKLNRALRMGGRVLLRSSALHPWYVKAFEAHGFTSKRVGAREGGACIDRVNMYASCWILTKAENLPPPTPEMDRMGGAQSDTAITRCLITSITFIQKYLSLLAPTMSSDELEKIPQLEYFQRLKQLQGMGFGNDAAADALHEANFDMELAVQYLTEGNPFRTDHGKGTAAAELLAEPSFLSLEAVLDGVLVMEACSVAPTLAGVLKHQPIPCLDAETGDTLFHAEVPDICRYRGLRLLRAMRGHLSVQWNTSLVSLQPSKDSKEVHLIFEPGHLCHKVDIVVGADGANSMVRRFLVEKFQHVDPEPVLTPYIEEIALMMRTKSKDGTDLVQKRHPIQTMASDKEGLTTIAVHQWQVEPEERAHELIQLSRISVPPGDDGMGDLDLTGNEARQYMAQSICKTALQDLEPWRTYIEALREPHAQGRFTVRRVRGWNPVDFGSLGGLATLAGDAAHLMLPFGGRGLLNSSVDANALCWAITTVPRPGAMPTAERLTKQEESLDDYGEGMRQRAGIQVRKTLEEAEKSINLAAWIVLLLPMRLSSINVALQTRRRLYPWVEANVDSEPSTSIIQPASIERVSIYGLRTDGQAHRHNPITSILSRHTTHTSNTNHSPVTMPPAPSQKGTGKKSGAGAIRQRSRNTTPSSLPPAAGGGGGPGGAGGGATGTGANLPPIEAIDAEYLALRVEQFRNITYDDLVDPGAPGSPVPDAKSVDGLIARLTRLQEVIDRRTNFCDKAMRDLSVQRKHHVDEVVEKEDVRTEDDRKRSNKKKRKAADSLAPGDTNHKGMFELFLSFIVAICLMDVVHFLLPLPPIQSLGIGCLFVNPRLTQIDPTERSSPLRGDSTKPRKLSRDSISSSLSPVEPGSPSAMDVDDKKKSKKKKDEKEKKEDEAVEDEEEEEESSSEDEGAPPRRDLPAAHTFGDDPSTFPDPTVYEIREAKPATMSEEELKEIYSVAVYPKHDLAELELIAGDPPDKDFSNAKPSNQISFSTFSAYIEPYFRPFTEEDLGFLRERGDRVAPFHMPKRGKRHYTEIWAEEDGAMQVDSPSKREKLAPNVPRGTIDVMDDEVGETDKLSVGPLLSRLVSIMRPESRPPTDEDKPNVNGTTNGDVSMAGSTNGENGDLSMSFGGGGGSGGGEDNKLPTMPPATFIAESNSESWKKATHPKLDYAQVDERIKQELKHMGFLPHEGPIDADYDGAFDDEPNVNGTANGDVSMAGSINGDNGDLSMSFGGGGGGGGEENKPPTMPPATFMAESNSESWKKATHPKLDYAQVDERIKQELKHMGFLRSNSSCGFISMKW</sequence>
<feature type="transmembrane region" description="Helical" evidence="2">
    <location>
        <begin position="21"/>
        <end position="43"/>
    </location>
</feature>
<evidence type="ECO:0000313" key="4">
    <source>
        <dbReference type="EMBL" id="CRK14945.1"/>
    </source>
</evidence>
<protein>
    <recommendedName>
        <fullName evidence="3">UBA domain-containing protein</fullName>
    </recommendedName>
</protein>
<dbReference type="EMBL" id="CVQI01005557">
    <property type="protein sequence ID" value="CRK14945.1"/>
    <property type="molecule type" value="Genomic_DNA"/>
</dbReference>
<feature type="region of interest" description="Disordered" evidence="1">
    <location>
        <begin position="1584"/>
        <end position="1610"/>
    </location>
</feature>
<accession>A0A0G4KZU4</accession>
<dbReference type="SUPFAM" id="SSF51905">
    <property type="entry name" value="FAD/NAD(P)-binding domain"/>
    <property type="match status" value="1"/>
</dbReference>
<keyword evidence="2" id="KW-0472">Membrane</keyword>
<dbReference type="Proteomes" id="UP000045706">
    <property type="component" value="Unassembled WGS sequence"/>
</dbReference>
<keyword evidence="2" id="KW-0812">Transmembrane</keyword>
<feature type="compositionally biased region" description="Basic and acidic residues" evidence="1">
    <location>
        <begin position="1673"/>
        <end position="1682"/>
    </location>
</feature>
<feature type="region of interest" description="Disordered" evidence="1">
    <location>
        <begin position="1662"/>
        <end position="1762"/>
    </location>
</feature>
<dbReference type="InterPro" id="IPR021829">
    <property type="entry name" value="DUF3419"/>
</dbReference>
<dbReference type="CDD" id="cd02440">
    <property type="entry name" value="AdoMet_MTases"/>
    <property type="match status" value="1"/>
</dbReference>
<keyword evidence="2" id="KW-1133">Transmembrane helix</keyword>
<dbReference type="SMART" id="SM00165">
    <property type="entry name" value="UBA"/>
    <property type="match status" value="1"/>
</dbReference>
<feature type="compositionally biased region" description="Polar residues" evidence="1">
    <location>
        <begin position="1933"/>
        <end position="1950"/>
    </location>
</feature>
<dbReference type="SUPFAM" id="SSF53335">
    <property type="entry name" value="S-adenosyl-L-methionine-dependent methyltransferases"/>
    <property type="match status" value="1"/>
</dbReference>
<evidence type="ECO:0000256" key="2">
    <source>
        <dbReference type="SAM" id="Phobius"/>
    </source>
</evidence>
<dbReference type="PANTHER" id="PTHR47473">
    <property type="entry name" value="BTA1P"/>
    <property type="match status" value="1"/>
</dbReference>
<dbReference type="CDD" id="cd14270">
    <property type="entry name" value="UBA"/>
    <property type="match status" value="1"/>
</dbReference>
<feature type="region of interest" description="Disordered" evidence="1">
    <location>
        <begin position="1434"/>
        <end position="1497"/>
    </location>
</feature>
<feature type="compositionally biased region" description="Acidic residues" evidence="1">
    <location>
        <begin position="1721"/>
        <end position="1738"/>
    </location>
</feature>
<feature type="compositionally biased region" description="Basic and acidic residues" evidence="1">
    <location>
        <begin position="1584"/>
        <end position="1595"/>
    </location>
</feature>
<dbReference type="Gene3D" id="1.10.8.10">
    <property type="entry name" value="DNA helicase RuvA subunit, C-terminal domain"/>
    <property type="match status" value="1"/>
</dbReference>
<dbReference type="Gene3D" id="3.50.50.60">
    <property type="entry name" value="FAD/NAD(P)-binding domain"/>
    <property type="match status" value="1"/>
</dbReference>
<feature type="region of interest" description="Disordered" evidence="1">
    <location>
        <begin position="1917"/>
        <end position="1971"/>
    </location>
</feature>
<feature type="compositionally biased region" description="Gly residues" evidence="1">
    <location>
        <begin position="1958"/>
        <end position="1967"/>
    </location>
</feature>
<reference evidence="5" key="1">
    <citation type="submission" date="2015-05" db="EMBL/GenBank/DDBJ databases">
        <authorList>
            <person name="Fogelqvist Johan"/>
        </authorList>
    </citation>
    <scope>NUCLEOTIDE SEQUENCE [LARGE SCALE GENOMIC DNA]</scope>
</reference>
<dbReference type="InterPro" id="IPR036188">
    <property type="entry name" value="FAD/NAD-bd_sf"/>
</dbReference>